<evidence type="ECO:0000313" key="7">
    <source>
        <dbReference type="Proteomes" id="UP000676885"/>
    </source>
</evidence>
<dbReference type="InterPro" id="IPR005673">
    <property type="entry name" value="ABC_phos-bd_PstS"/>
</dbReference>
<dbReference type="KEGG" id="ajg:KKR91_16505"/>
<keyword evidence="2" id="KW-0813">Transport</keyword>
<reference evidence="6 7" key="1">
    <citation type="submission" date="2021-05" db="EMBL/GenBank/DDBJ databases">
        <title>Novel species in genus Arthrobacter.</title>
        <authorList>
            <person name="Zhang G."/>
        </authorList>
    </citation>
    <scope>NUCLEOTIDE SEQUENCE [LARGE SCALE GENOMIC DNA]</scope>
    <source>
        <strain evidence="7">zg-ZUI227</strain>
    </source>
</reference>
<evidence type="ECO:0000256" key="4">
    <source>
        <dbReference type="SAM" id="MobiDB-lite"/>
    </source>
</evidence>
<feature type="domain" description="PBP" evidence="5">
    <location>
        <begin position="124"/>
        <end position="420"/>
    </location>
</feature>
<dbReference type="InterPro" id="IPR024370">
    <property type="entry name" value="PBP_domain"/>
</dbReference>
<dbReference type="Gene3D" id="3.40.190.10">
    <property type="entry name" value="Periplasmic binding protein-like II"/>
    <property type="match status" value="2"/>
</dbReference>
<feature type="region of interest" description="Disordered" evidence="4">
    <location>
        <begin position="1"/>
        <end position="23"/>
    </location>
</feature>
<keyword evidence="3" id="KW-0592">Phosphate transport</keyword>
<evidence type="ECO:0000259" key="5">
    <source>
        <dbReference type="Pfam" id="PF12849"/>
    </source>
</evidence>
<dbReference type="Proteomes" id="UP000676885">
    <property type="component" value="Chromosome"/>
</dbReference>
<keyword evidence="7" id="KW-1185">Reference proteome</keyword>
<dbReference type="SUPFAM" id="SSF53850">
    <property type="entry name" value="Periplasmic binding protein-like II"/>
    <property type="match status" value="1"/>
</dbReference>
<dbReference type="GO" id="GO:0042301">
    <property type="term" value="F:phosphate ion binding"/>
    <property type="evidence" value="ECO:0007669"/>
    <property type="project" value="InterPro"/>
</dbReference>
<dbReference type="PANTHER" id="PTHR42996">
    <property type="entry name" value="PHOSPHATE-BINDING PROTEIN PSTS"/>
    <property type="match status" value="1"/>
</dbReference>
<dbReference type="PANTHER" id="PTHR42996:SF1">
    <property type="entry name" value="PHOSPHATE-BINDING PROTEIN PSTS"/>
    <property type="match status" value="1"/>
</dbReference>
<dbReference type="InterPro" id="IPR050962">
    <property type="entry name" value="Phosphate-bind_PstS"/>
</dbReference>
<dbReference type="Pfam" id="PF12849">
    <property type="entry name" value="PBP_like_2"/>
    <property type="match status" value="1"/>
</dbReference>
<dbReference type="GO" id="GO:0035435">
    <property type="term" value="P:phosphate ion transmembrane transport"/>
    <property type="evidence" value="ECO:0007669"/>
    <property type="project" value="InterPro"/>
</dbReference>
<evidence type="ECO:0000256" key="2">
    <source>
        <dbReference type="ARBA" id="ARBA00022448"/>
    </source>
</evidence>
<comment type="similarity">
    <text evidence="1">Belongs to the PstS family.</text>
</comment>
<evidence type="ECO:0000256" key="1">
    <source>
        <dbReference type="ARBA" id="ARBA00008725"/>
    </source>
</evidence>
<sequence length="455" mass="46812">MTPRGRRQLPASGGRRFSGRGGRGAAVVLPCFHLRRTGPRGGPSFRLAEDREGPLALKGCPAFPPRPGGPPTRPAPPVPGRTLPVPKPRSVRTFAWAAAAVLALSACGSDYPLGDEQREAAENSTSTLSGILSGSGSSAQGPAMDAWIAGFGVMHPDVQLQYSPDGSGAGRNALLAGAVDFAGSDAYLQDEEIAEAREVCGPGGALDIPAYISPIAVAFNLPGIESLNLDAATIAAIFRGDIEKWNDPAIAGQNPGTALPDLPVTPVSRADDSGTTENFTEYLHEAAPQAWPERPSGTWPAGLGGENAQGNSGVVSTVTRTEGAITYADDSVIDDSMGTANLLVGEQYVPISADGASIAVAQATRVPDRAPHDIALQLDRTTTAAGAYPLVLVSYQIFCSGYENPETVELVKTFGLYVVGGEGQAASQDAAKSAPIPGPLAEQAQAAIESITVTP</sequence>
<dbReference type="EMBL" id="CP076022">
    <property type="protein sequence ID" value="QWC10019.1"/>
    <property type="molecule type" value="Genomic_DNA"/>
</dbReference>
<gene>
    <name evidence="6" type="primary">pstS</name>
    <name evidence="6" type="ORF">KKR91_16505</name>
</gene>
<evidence type="ECO:0000313" key="6">
    <source>
        <dbReference type="EMBL" id="QWC10019.1"/>
    </source>
</evidence>
<dbReference type="CDD" id="cd13565">
    <property type="entry name" value="PBP2_PstS"/>
    <property type="match status" value="1"/>
</dbReference>
<accession>A0A975M594</accession>
<proteinExistence type="inferred from homology"/>
<evidence type="ECO:0000256" key="3">
    <source>
        <dbReference type="ARBA" id="ARBA00022592"/>
    </source>
</evidence>
<dbReference type="NCBIfam" id="TIGR00975">
    <property type="entry name" value="3a0107s03"/>
    <property type="match status" value="1"/>
</dbReference>
<organism evidence="6 7">
    <name type="scientific">Arthrobacter jiangjiafuii</name>
    <dbReference type="NCBI Taxonomy" id="2817475"/>
    <lineage>
        <taxon>Bacteria</taxon>
        <taxon>Bacillati</taxon>
        <taxon>Actinomycetota</taxon>
        <taxon>Actinomycetes</taxon>
        <taxon>Micrococcales</taxon>
        <taxon>Micrococcaceae</taxon>
        <taxon>Arthrobacter</taxon>
    </lineage>
</organism>
<dbReference type="GO" id="GO:0043190">
    <property type="term" value="C:ATP-binding cassette (ABC) transporter complex"/>
    <property type="evidence" value="ECO:0007669"/>
    <property type="project" value="InterPro"/>
</dbReference>
<name>A0A975M594_9MICC</name>
<dbReference type="AlphaFoldDB" id="A0A975M594"/>
<feature type="region of interest" description="Disordered" evidence="4">
    <location>
        <begin position="254"/>
        <end position="274"/>
    </location>
</feature>
<protein>
    <submittedName>
        <fullName evidence="6">Phosphate ABC transporter substrate-binding protein PstS</fullName>
    </submittedName>
</protein>